<dbReference type="InterPro" id="IPR002043">
    <property type="entry name" value="UDG_fam1"/>
</dbReference>
<dbReference type="NCBIfam" id="NF003592">
    <property type="entry name" value="PRK05254.1-5"/>
    <property type="match status" value="1"/>
</dbReference>
<dbReference type="OrthoDB" id="10031947at2759"/>
<name>A0A1Y1V6T1_9FUNG</name>
<dbReference type="GO" id="GO:0097510">
    <property type="term" value="P:base-excision repair, AP site formation via deaminated base removal"/>
    <property type="evidence" value="ECO:0007669"/>
    <property type="project" value="TreeGrafter"/>
</dbReference>
<dbReference type="PANTHER" id="PTHR11264:SF0">
    <property type="entry name" value="URACIL-DNA GLYCOSYLASE"/>
    <property type="match status" value="1"/>
</dbReference>
<evidence type="ECO:0000256" key="2">
    <source>
        <dbReference type="ARBA" id="ARBA00008184"/>
    </source>
</evidence>
<dbReference type="NCBIfam" id="TIGR00628">
    <property type="entry name" value="ung"/>
    <property type="match status" value="1"/>
</dbReference>
<dbReference type="Proteomes" id="UP000193719">
    <property type="component" value="Unassembled WGS sequence"/>
</dbReference>
<dbReference type="HAMAP" id="MF_00148">
    <property type="entry name" value="UDG"/>
    <property type="match status" value="1"/>
</dbReference>
<evidence type="ECO:0000256" key="6">
    <source>
        <dbReference type="ARBA" id="ARBA00023204"/>
    </source>
</evidence>
<comment type="subcellular location">
    <subcellularLocation>
        <location evidence="7">Mitochondrion</location>
    </subcellularLocation>
    <subcellularLocation>
        <location evidence="7">Nucleus</location>
    </subcellularLocation>
</comment>
<dbReference type="NCBIfam" id="NF003591">
    <property type="entry name" value="PRK05254.1-4"/>
    <property type="match status" value="1"/>
</dbReference>
<keyword evidence="5 7" id="KW-0378">Hydrolase</keyword>
<dbReference type="FunFam" id="3.40.470.10:FF:000001">
    <property type="entry name" value="Uracil-DNA glycosylase"/>
    <property type="match status" value="1"/>
</dbReference>
<dbReference type="SMART" id="SM00987">
    <property type="entry name" value="UreE_C"/>
    <property type="match status" value="1"/>
</dbReference>
<evidence type="ECO:0000256" key="3">
    <source>
        <dbReference type="ARBA" id="ARBA00012030"/>
    </source>
</evidence>
<dbReference type="NCBIfam" id="NF003588">
    <property type="entry name" value="PRK05254.1-1"/>
    <property type="match status" value="1"/>
</dbReference>
<organism evidence="11 12">
    <name type="scientific">Piromyces finnis</name>
    <dbReference type="NCBI Taxonomy" id="1754191"/>
    <lineage>
        <taxon>Eukaryota</taxon>
        <taxon>Fungi</taxon>
        <taxon>Fungi incertae sedis</taxon>
        <taxon>Chytridiomycota</taxon>
        <taxon>Chytridiomycota incertae sedis</taxon>
        <taxon>Neocallimastigomycetes</taxon>
        <taxon>Neocallimastigales</taxon>
        <taxon>Neocallimastigaceae</taxon>
        <taxon>Piromyces</taxon>
    </lineage>
</organism>
<dbReference type="CDD" id="cd10027">
    <property type="entry name" value="UDG-F1-like"/>
    <property type="match status" value="1"/>
</dbReference>
<dbReference type="EC" id="3.2.2.27" evidence="3 7"/>
<dbReference type="InterPro" id="IPR036895">
    <property type="entry name" value="Uracil-DNA_glycosylase-like_sf"/>
</dbReference>
<dbReference type="GO" id="GO:0004844">
    <property type="term" value="F:uracil DNA N-glycosylase activity"/>
    <property type="evidence" value="ECO:0007669"/>
    <property type="project" value="UniProtKB-UniRule"/>
</dbReference>
<keyword evidence="7" id="KW-0539">Nucleus</keyword>
<evidence type="ECO:0000259" key="10">
    <source>
        <dbReference type="SMART" id="SM00986"/>
    </source>
</evidence>
<protein>
    <recommendedName>
        <fullName evidence="3 7">Uracil-DNA glycosylase</fullName>
        <shortName evidence="7">UDG</shortName>
        <ecNumber evidence="3 7">3.2.2.27</ecNumber>
    </recommendedName>
</protein>
<evidence type="ECO:0000256" key="9">
    <source>
        <dbReference type="RuleBase" id="RU003780"/>
    </source>
</evidence>
<dbReference type="SUPFAM" id="SSF52141">
    <property type="entry name" value="Uracil-DNA glycosylase-like"/>
    <property type="match status" value="1"/>
</dbReference>
<evidence type="ECO:0000256" key="5">
    <source>
        <dbReference type="ARBA" id="ARBA00022801"/>
    </source>
</evidence>
<gene>
    <name evidence="7" type="primary">UNG1</name>
    <name evidence="11" type="ORF">BCR36DRAFT_293859</name>
</gene>
<comment type="catalytic activity">
    <reaction evidence="1 7 9">
        <text>Hydrolyzes single-stranded DNA or mismatched double-stranded DNA and polynucleotides, releasing free uracil.</text>
        <dbReference type="EC" id="3.2.2.27"/>
    </reaction>
</comment>
<dbReference type="SMART" id="SM00986">
    <property type="entry name" value="UDG"/>
    <property type="match status" value="1"/>
</dbReference>
<evidence type="ECO:0000256" key="1">
    <source>
        <dbReference type="ARBA" id="ARBA00001400"/>
    </source>
</evidence>
<evidence type="ECO:0000256" key="4">
    <source>
        <dbReference type="ARBA" id="ARBA00022763"/>
    </source>
</evidence>
<feature type="domain" description="Uracil-DNA glycosylase-like" evidence="10">
    <location>
        <begin position="46"/>
        <end position="209"/>
    </location>
</feature>
<comment type="caution">
    <text evidence="11">The sequence shown here is derived from an EMBL/GenBank/DDBJ whole genome shotgun (WGS) entry which is preliminary data.</text>
</comment>
<evidence type="ECO:0000313" key="12">
    <source>
        <dbReference type="Proteomes" id="UP000193719"/>
    </source>
</evidence>
<evidence type="ECO:0000256" key="8">
    <source>
        <dbReference type="PROSITE-ProRule" id="PRU10072"/>
    </source>
</evidence>
<proteinExistence type="inferred from homology"/>
<comment type="similarity">
    <text evidence="2 7 9">Belongs to the uracil-DNA glycosylase (UDG) superfamily. UNG family.</text>
</comment>
<dbReference type="PROSITE" id="PS00130">
    <property type="entry name" value="U_DNA_GLYCOSYLASE"/>
    <property type="match status" value="1"/>
</dbReference>
<evidence type="ECO:0000313" key="11">
    <source>
        <dbReference type="EMBL" id="ORX48421.1"/>
    </source>
</evidence>
<dbReference type="Gene3D" id="3.40.470.10">
    <property type="entry name" value="Uracil-DNA glycosylase-like domain"/>
    <property type="match status" value="1"/>
</dbReference>
<dbReference type="STRING" id="1754191.A0A1Y1V6T1"/>
<keyword evidence="6 7" id="KW-0234">DNA repair</keyword>
<dbReference type="GO" id="GO:0005739">
    <property type="term" value="C:mitochondrion"/>
    <property type="evidence" value="ECO:0007669"/>
    <property type="project" value="UniProtKB-SubCell"/>
</dbReference>
<dbReference type="AlphaFoldDB" id="A0A1Y1V6T1"/>
<reference evidence="11 12" key="1">
    <citation type="submission" date="2016-08" db="EMBL/GenBank/DDBJ databases">
        <title>Genomes of anaerobic fungi encode conserved fungal cellulosomes for biomass hydrolysis.</title>
        <authorList>
            <consortium name="DOE Joint Genome Institute"/>
            <person name="Haitjema C.H."/>
            <person name="Gilmore S.P."/>
            <person name="Henske J.K."/>
            <person name="Solomon K.V."/>
            <person name="De Groot R."/>
            <person name="Kuo A."/>
            <person name="Mondo S.J."/>
            <person name="Salamov A.A."/>
            <person name="Labutti K."/>
            <person name="Zhao Z."/>
            <person name="Chiniquy J."/>
            <person name="Barry K."/>
            <person name="Brewer H.M."/>
            <person name="Purvine S.O."/>
            <person name="Wright A.T."/>
            <person name="Boxma B."/>
            <person name="Van Alen T."/>
            <person name="Hackstein J.H."/>
            <person name="Baker S.E."/>
            <person name="Grigoriev I.V."/>
            <person name="O'Malley M.A."/>
        </authorList>
    </citation>
    <scope>NUCLEOTIDE SEQUENCE [LARGE SCALE GENOMIC DNA]</scope>
    <source>
        <strain evidence="12">finn</strain>
    </source>
</reference>
<dbReference type="NCBIfam" id="NF003589">
    <property type="entry name" value="PRK05254.1-2"/>
    <property type="match status" value="1"/>
</dbReference>
<reference evidence="11 12" key="2">
    <citation type="submission" date="2016-08" db="EMBL/GenBank/DDBJ databases">
        <title>Pervasive Adenine N6-methylation of Active Genes in Fungi.</title>
        <authorList>
            <consortium name="DOE Joint Genome Institute"/>
            <person name="Mondo S.J."/>
            <person name="Dannebaum R.O."/>
            <person name="Kuo R.C."/>
            <person name="Labutti K."/>
            <person name="Haridas S."/>
            <person name="Kuo A."/>
            <person name="Salamov A."/>
            <person name="Ahrendt S.R."/>
            <person name="Lipzen A."/>
            <person name="Sullivan W."/>
            <person name="Andreopoulos W.B."/>
            <person name="Clum A."/>
            <person name="Lindquist E."/>
            <person name="Daum C."/>
            <person name="Ramamoorthy G.K."/>
            <person name="Gryganskyi A."/>
            <person name="Culley D."/>
            <person name="Magnuson J.K."/>
            <person name="James T.Y."/>
            <person name="O'Malley M.A."/>
            <person name="Stajich J.E."/>
            <person name="Spatafora J.W."/>
            <person name="Visel A."/>
            <person name="Grigoriev I.V."/>
        </authorList>
    </citation>
    <scope>NUCLEOTIDE SEQUENCE [LARGE SCALE GENOMIC DNA]</scope>
    <source>
        <strain evidence="12">finn</strain>
    </source>
</reference>
<comment type="function">
    <text evidence="7 9">Excises uracil residues from the DNA which can arise as a result of misincorporation of dUMP residues by DNA polymerase or due to deamination of cytosine.</text>
</comment>
<dbReference type="GO" id="GO:0005634">
    <property type="term" value="C:nucleus"/>
    <property type="evidence" value="ECO:0007669"/>
    <property type="project" value="UniProtKB-SubCell"/>
</dbReference>
<feature type="active site" description="Proton acceptor" evidence="7 8">
    <location>
        <position position="61"/>
    </location>
</feature>
<accession>A0A1Y1V6T1</accession>
<dbReference type="Pfam" id="PF03167">
    <property type="entry name" value="UDG"/>
    <property type="match status" value="1"/>
</dbReference>
<evidence type="ECO:0000256" key="7">
    <source>
        <dbReference type="HAMAP-Rule" id="MF_03166"/>
    </source>
</evidence>
<keyword evidence="12" id="KW-1185">Reference proteome</keyword>
<keyword evidence="7" id="KW-0496">Mitochondrion</keyword>
<sequence>MAEDWYKAFRSEMIKAYFIKLKKFIEKEKKEGKIIFPEEKDMYSFTQCPLKQVRVVIIGQDPYHGIGQAHGLCFSVKKGVPPPPSLINIYRELKNDLGDKFDIPKHGYLDGWVKQGVLLLNTSLSVRKGEPASHSSIGWQQFTDAIIAYINQCRKNVVFILWGSHAQKKGKNIDKKKHLILKAVHPSPLSANRGGFFGCKHFSKANDYLVEMGYKPIDWNNLP</sequence>
<dbReference type="PANTHER" id="PTHR11264">
    <property type="entry name" value="URACIL-DNA GLYCOSYLASE"/>
    <property type="match status" value="1"/>
</dbReference>
<dbReference type="InterPro" id="IPR005122">
    <property type="entry name" value="Uracil-DNA_glycosylase-like"/>
</dbReference>
<dbReference type="EMBL" id="MCFH01000027">
    <property type="protein sequence ID" value="ORX48421.1"/>
    <property type="molecule type" value="Genomic_DNA"/>
</dbReference>
<keyword evidence="4 7" id="KW-0227">DNA damage</keyword>
<dbReference type="InterPro" id="IPR018085">
    <property type="entry name" value="Ura-DNA_Glyclase_AS"/>
</dbReference>